<feature type="transmembrane region" description="Helical" evidence="2">
    <location>
        <begin position="7"/>
        <end position="24"/>
    </location>
</feature>
<evidence type="ECO:0000256" key="1">
    <source>
        <dbReference type="SAM" id="MobiDB-lite"/>
    </source>
</evidence>
<reference evidence="3 4" key="1">
    <citation type="submission" date="2022-09" db="EMBL/GenBank/DDBJ databases">
        <title>Xylan utilization by haloarchaea-nanohaloarchaea associations.</title>
        <authorList>
            <person name="Yakimov M."/>
        </authorList>
    </citation>
    <scope>NUCLEOTIDE SEQUENCE [LARGE SCALE GENOMIC DNA]</scope>
    <source>
        <strain evidence="3 4">SVXNc</strain>
    </source>
</reference>
<evidence type="ECO:0000313" key="4">
    <source>
        <dbReference type="Proteomes" id="UP001218034"/>
    </source>
</evidence>
<keyword evidence="2" id="KW-0812">Transmembrane</keyword>
<gene>
    <name evidence="3" type="ORF">SVXNc_0839</name>
</gene>
<dbReference type="EMBL" id="CP104395">
    <property type="protein sequence ID" value="WEL19846.1"/>
    <property type="molecule type" value="Genomic_DNA"/>
</dbReference>
<feature type="transmembrane region" description="Helical" evidence="2">
    <location>
        <begin position="103"/>
        <end position="121"/>
    </location>
</feature>
<accession>A0ABY8CF59</accession>
<feature type="compositionally biased region" description="Polar residues" evidence="1">
    <location>
        <begin position="211"/>
        <end position="228"/>
    </location>
</feature>
<keyword evidence="4" id="KW-1185">Reference proteome</keyword>
<keyword evidence="2" id="KW-1133">Transmembrane helix</keyword>
<dbReference type="GeneID" id="90590276"/>
<proteinExistence type="predicted"/>
<dbReference type="RefSeq" id="WP_347721678.1">
    <property type="nucleotide sequence ID" value="NZ_CP104395.1"/>
</dbReference>
<organism evidence="3 4">
    <name type="scientific">Candidatus Nanohalococcus occultus</name>
    <dbReference type="NCBI Taxonomy" id="2978047"/>
    <lineage>
        <taxon>Archaea</taxon>
        <taxon>Candidatus Nanohalarchaeota</taxon>
        <taxon>Candidatus Nanohalarchaeota incertae sedis</taxon>
        <taxon>Candidatus Nanohalococcus</taxon>
    </lineage>
</organism>
<feature type="region of interest" description="Disordered" evidence="1">
    <location>
        <begin position="207"/>
        <end position="228"/>
    </location>
</feature>
<protein>
    <recommendedName>
        <fullName evidence="5">Archaeal flagella assembly protein J</fullName>
    </recommendedName>
</protein>
<sequence length="281" mass="30166">MSDYIDYVGVFSLSILAVSASYFLDLNNTLTLITLVLIPASMGFTAYISKDGFSTASLSSVICLFLAGFNPLVTLVAGVVAVVNPLVSVFAGGDSFKDLFNSAALPLLLAGLIVGSGVYGATQYDQSIQTTVEDTTVDLVSAQADLMLENTEMISGSQDRQVEAMKNVSRTSVLLTERTVLNNMSGRLDQAQLMELRNSFDYAENSVPGRFNTTSQSQSGSPEQMISDQVESGLRELITPRTMIAVIPLLGLGFYSLSPFVGLLSGAFGVIFREILERMRS</sequence>
<evidence type="ECO:0000256" key="2">
    <source>
        <dbReference type="SAM" id="Phobius"/>
    </source>
</evidence>
<name>A0ABY8CF59_9ARCH</name>
<dbReference type="Proteomes" id="UP001218034">
    <property type="component" value="Chromosome"/>
</dbReference>
<evidence type="ECO:0008006" key="5">
    <source>
        <dbReference type="Google" id="ProtNLM"/>
    </source>
</evidence>
<evidence type="ECO:0000313" key="3">
    <source>
        <dbReference type="EMBL" id="WEL19846.1"/>
    </source>
</evidence>
<feature type="transmembrane region" description="Helical" evidence="2">
    <location>
        <begin position="30"/>
        <end position="49"/>
    </location>
</feature>
<feature type="transmembrane region" description="Helical" evidence="2">
    <location>
        <begin position="244"/>
        <end position="272"/>
    </location>
</feature>
<keyword evidence="2" id="KW-0472">Membrane</keyword>
<feature type="transmembrane region" description="Helical" evidence="2">
    <location>
        <begin position="61"/>
        <end position="83"/>
    </location>
</feature>